<evidence type="ECO:0000256" key="6">
    <source>
        <dbReference type="ARBA" id="ARBA00022989"/>
    </source>
</evidence>
<keyword evidence="5" id="KW-0735">Signal-anchor</keyword>
<keyword evidence="3" id="KW-0812">Transmembrane</keyword>
<evidence type="ECO:0000256" key="12">
    <source>
        <dbReference type="ARBA" id="ARBA00041260"/>
    </source>
</evidence>
<evidence type="ECO:0000256" key="8">
    <source>
        <dbReference type="ARBA" id="ARBA00023180"/>
    </source>
</evidence>
<feature type="chain" id="PRO_5002110467" description="Exo-1,3-beta-glucanase D" evidence="14">
    <location>
        <begin position="33"/>
        <end position="388"/>
    </location>
</feature>
<comment type="subcellular location">
    <subcellularLocation>
        <location evidence="1">Cell membrane</location>
        <topology evidence="1">Single-pass type II membrane protein</topology>
    </subcellularLocation>
</comment>
<evidence type="ECO:0000256" key="7">
    <source>
        <dbReference type="ARBA" id="ARBA00023136"/>
    </source>
</evidence>
<dbReference type="GO" id="GO:0071555">
    <property type="term" value="P:cell wall organization"/>
    <property type="evidence" value="ECO:0007669"/>
    <property type="project" value="UniProtKB-KW"/>
</dbReference>
<reference evidence="16 17" key="1">
    <citation type="submission" date="2013-12" db="EMBL/GenBank/DDBJ databases">
        <authorList>
            <person name="Stott M."/>
        </authorList>
    </citation>
    <scope>NUCLEOTIDE SEQUENCE [LARGE SCALE GENOMIC DNA]</scope>
    <source>
        <strain evidence="16 17">K22</strain>
    </source>
</reference>
<keyword evidence="2" id="KW-1003">Cell membrane</keyword>
<dbReference type="GO" id="GO:0009986">
    <property type="term" value="C:cell surface"/>
    <property type="evidence" value="ECO:0007669"/>
    <property type="project" value="TreeGrafter"/>
</dbReference>
<evidence type="ECO:0000259" key="15">
    <source>
        <dbReference type="Pfam" id="PF00150"/>
    </source>
</evidence>
<dbReference type="GO" id="GO:0009251">
    <property type="term" value="P:glucan catabolic process"/>
    <property type="evidence" value="ECO:0007669"/>
    <property type="project" value="TreeGrafter"/>
</dbReference>
<dbReference type="PANTHER" id="PTHR31297:SF34">
    <property type="entry name" value="GLUCAN 1,3-BETA-GLUCOSIDASE 2"/>
    <property type="match status" value="1"/>
</dbReference>
<dbReference type="STRING" id="454194.PYK22_03181"/>
<accession>A0A0B6X2F4</accession>
<keyword evidence="7" id="KW-0472">Membrane</keyword>
<dbReference type="InterPro" id="IPR050386">
    <property type="entry name" value="Glycosyl_hydrolase_5"/>
</dbReference>
<protein>
    <recommendedName>
        <fullName evidence="12">Exo-1,3-beta-glucanase D</fullName>
    </recommendedName>
</protein>
<gene>
    <name evidence="16" type="ORF">PYK22_03181</name>
</gene>
<evidence type="ECO:0000256" key="5">
    <source>
        <dbReference type="ARBA" id="ARBA00022968"/>
    </source>
</evidence>
<organism evidence="16 17">
    <name type="scientific">Pyrinomonas methylaliphatogenes</name>
    <dbReference type="NCBI Taxonomy" id="454194"/>
    <lineage>
        <taxon>Bacteria</taxon>
        <taxon>Pseudomonadati</taxon>
        <taxon>Acidobacteriota</taxon>
        <taxon>Blastocatellia</taxon>
        <taxon>Blastocatellales</taxon>
        <taxon>Pyrinomonadaceae</taxon>
        <taxon>Pyrinomonas</taxon>
    </lineage>
</organism>
<comment type="similarity">
    <text evidence="13">Belongs to the glycosyl hydrolase 5 (cellulase A) family.</text>
</comment>
<evidence type="ECO:0000256" key="9">
    <source>
        <dbReference type="ARBA" id="ARBA00023295"/>
    </source>
</evidence>
<evidence type="ECO:0000256" key="1">
    <source>
        <dbReference type="ARBA" id="ARBA00004401"/>
    </source>
</evidence>
<feature type="domain" description="Glycoside hydrolase family 5" evidence="15">
    <location>
        <begin position="65"/>
        <end position="357"/>
    </location>
</feature>
<dbReference type="RefSeq" id="WP_083437942.1">
    <property type="nucleotide sequence ID" value="NZ_CBXV010000009.1"/>
</dbReference>
<dbReference type="GO" id="GO:0005576">
    <property type="term" value="C:extracellular region"/>
    <property type="evidence" value="ECO:0007669"/>
    <property type="project" value="TreeGrafter"/>
</dbReference>
<evidence type="ECO:0000256" key="2">
    <source>
        <dbReference type="ARBA" id="ARBA00022475"/>
    </source>
</evidence>
<keyword evidence="10" id="KW-0961">Cell wall biogenesis/degradation</keyword>
<dbReference type="Proteomes" id="UP000031518">
    <property type="component" value="Unassembled WGS sequence"/>
</dbReference>
<dbReference type="GO" id="GO:0008422">
    <property type="term" value="F:beta-glucosidase activity"/>
    <property type="evidence" value="ECO:0007669"/>
    <property type="project" value="TreeGrafter"/>
</dbReference>
<sequence precursor="true">MTDKRAFPTCAAITLAIFASLSTLLFGAEANAQNGVSAARFARLRHGINLSHWFAQSLIGSYKREYLASHTTAEDIKLIKAMGFDHVRLSIEPAPLWNEREPERLNAEYLSYLDAAVRMILDRDLDVILDIHPADEFKIKLRTDDRHVAAFAKFWGALARHFAHTDPERVFFEVLNEPMVEDGYRWMGIQAKLVAAIRESAPRHTIIVCGHRWSGPNELLFLEPLADRNVIYNFHFYEPMVFTHQGATWAGPNLPLLRNVPYPSTPEAVAPLLASLTDAAARAALRAYGEERWNAARIEAQIAKIADWARKHGVRVTCNEFGVYRRFAPPEARAAWLRDVRMSLEKYDIGWTMWDYQGGFSVVNKSGGRAVPDELTLAALGLAGAGAR</sequence>
<keyword evidence="14" id="KW-0732">Signal</keyword>
<dbReference type="InterPro" id="IPR017853">
    <property type="entry name" value="GH"/>
</dbReference>
<feature type="signal peptide" evidence="14">
    <location>
        <begin position="1"/>
        <end position="32"/>
    </location>
</feature>
<comment type="function">
    <text evidence="11">Glucosidase involved in the degradation of cellulosic biomass. Active on lichenan.</text>
</comment>
<reference evidence="16 17" key="2">
    <citation type="submission" date="2015-01" db="EMBL/GenBank/DDBJ databases">
        <title>Complete genome sequence of Pyrinomonas methylaliphatogenes type strain K22T.</title>
        <authorList>
            <person name="Lee K.C.Y."/>
            <person name="Power J.F."/>
            <person name="Dunfield P.F."/>
            <person name="Morgan X.C."/>
            <person name="Huttenhower C."/>
            <person name="Stott M.B."/>
        </authorList>
    </citation>
    <scope>NUCLEOTIDE SEQUENCE [LARGE SCALE GENOMIC DNA]</scope>
    <source>
        <strain evidence="16 17">K22</strain>
    </source>
</reference>
<keyword evidence="4 13" id="KW-0378">Hydrolase</keyword>
<keyword evidence="9 13" id="KW-0326">Glycosidase</keyword>
<name>A0A0B6X2F4_9BACT</name>
<dbReference type="Pfam" id="PF00150">
    <property type="entry name" value="Cellulase"/>
    <property type="match status" value="1"/>
</dbReference>
<evidence type="ECO:0000313" key="16">
    <source>
        <dbReference type="EMBL" id="CDM67132.1"/>
    </source>
</evidence>
<dbReference type="GO" id="GO:0005886">
    <property type="term" value="C:plasma membrane"/>
    <property type="evidence" value="ECO:0007669"/>
    <property type="project" value="UniProtKB-SubCell"/>
</dbReference>
<dbReference type="Gene3D" id="3.20.20.80">
    <property type="entry name" value="Glycosidases"/>
    <property type="match status" value="1"/>
</dbReference>
<evidence type="ECO:0000256" key="14">
    <source>
        <dbReference type="SAM" id="SignalP"/>
    </source>
</evidence>
<dbReference type="AlphaFoldDB" id="A0A0B6X2F4"/>
<dbReference type="InterPro" id="IPR001547">
    <property type="entry name" value="Glyco_hydro_5"/>
</dbReference>
<dbReference type="PANTHER" id="PTHR31297">
    <property type="entry name" value="GLUCAN ENDO-1,6-BETA-GLUCOSIDASE B"/>
    <property type="match status" value="1"/>
</dbReference>
<evidence type="ECO:0000313" key="17">
    <source>
        <dbReference type="Proteomes" id="UP000031518"/>
    </source>
</evidence>
<dbReference type="SUPFAM" id="SSF51445">
    <property type="entry name" value="(Trans)glycosidases"/>
    <property type="match status" value="1"/>
</dbReference>
<evidence type="ECO:0000256" key="3">
    <source>
        <dbReference type="ARBA" id="ARBA00022692"/>
    </source>
</evidence>
<evidence type="ECO:0000256" key="11">
    <source>
        <dbReference type="ARBA" id="ARBA00037126"/>
    </source>
</evidence>
<keyword evidence="8" id="KW-0325">Glycoprotein</keyword>
<keyword evidence="17" id="KW-1185">Reference proteome</keyword>
<evidence type="ECO:0000256" key="4">
    <source>
        <dbReference type="ARBA" id="ARBA00022801"/>
    </source>
</evidence>
<dbReference type="EMBL" id="CBXV010000009">
    <property type="protein sequence ID" value="CDM67132.1"/>
    <property type="molecule type" value="Genomic_DNA"/>
</dbReference>
<evidence type="ECO:0000256" key="10">
    <source>
        <dbReference type="ARBA" id="ARBA00023316"/>
    </source>
</evidence>
<evidence type="ECO:0000256" key="13">
    <source>
        <dbReference type="RuleBase" id="RU361153"/>
    </source>
</evidence>
<keyword evidence="6" id="KW-1133">Transmembrane helix</keyword>
<proteinExistence type="inferred from homology"/>
<dbReference type="OrthoDB" id="9800475at2"/>